<dbReference type="EMBL" id="CM056817">
    <property type="protein sequence ID" value="KAJ8620177.1"/>
    <property type="molecule type" value="Genomic_DNA"/>
</dbReference>
<protein>
    <submittedName>
        <fullName evidence="1">Uncharacterized protein</fullName>
    </submittedName>
</protein>
<accession>A0ACC2KGS0</accession>
<name>A0ACC2KGS0_PERAE</name>
<dbReference type="Proteomes" id="UP001234297">
    <property type="component" value="Chromosome 9"/>
</dbReference>
<evidence type="ECO:0000313" key="1">
    <source>
        <dbReference type="EMBL" id="KAJ8620177.1"/>
    </source>
</evidence>
<gene>
    <name evidence="1" type="ORF">MRB53_028706</name>
</gene>
<keyword evidence="2" id="KW-1185">Reference proteome</keyword>
<evidence type="ECO:0000313" key="2">
    <source>
        <dbReference type="Proteomes" id="UP001234297"/>
    </source>
</evidence>
<organism evidence="1 2">
    <name type="scientific">Persea americana</name>
    <name type="common">Avocado</name>
    <dbReference type="NCBI Taxonomy" id="3435"/>
    <lineage>
        <taxon>Eukaryota</taxon>
        <taxon>Viridiplantae</taxon>
        <taxon>Streptophyta</taxon>
        <taxon>Embryophyta</taxon>
        <taxon>Tracheophyta</taxon>
        <taxon>Spermatophyta</taxon>
        <taxon>Magnoliopsida</taxon>
        <taxon>Magnoliidae</taxon>
        <taxon>Laurales</taxon>
        <taxon>Lauraceae</taxon>
        <taxon>Persea</taxon>
    </lineage>
</organism>
<comment type="caution">
    <text evidence="1">The sequence shown here is derived from an EMBL/GenBank/DDBJ whole genome shotgun (WGS) entry which is preliminary data.</text>
</comment>
<reference evidence="1 2" key="1">
    <citation type="journal article" date="2022" name="Hortic Res">
        <title>A haplotype resolved chromosomal level avocado genome allows analysis of novel avocado genes.</title>
        <authorList>
            <person name="Nath O."/>
            <person name="Fletcher S.J."/>
            <person name="Hayward A."/>
            <person name="Shaw L.M."/>
            <person name="Masouleh A.K."/>
            <person name="Furtado A."/>
            <person name="Henry R.J."/>
            <person name="Mitter N."/>
        </authorList>
    </citation>
    <scope>NUCLEOTIDE SEQUENCE [LARGE SCALE GENOMIC DNA]</scope>
    <source>
        <strain evidence="2">cv. Hass</strain>
    </source>
</reference>
<proteinExistence type="predicted"/>
<sequence length="185" mass="21306">MVSADAPILLSKACELFIMELTQRSWLHTEEKKRQTVRRSDLGDAIRHKEAFHFLANVIPKNEMKDFMSRLQEIFQQPMVQEAPMSTLIPPTVYDPPQLCSIIMILGVAIGSGRRKRSTTSPKWESVIMILGVAIDSDRRKRSTTSPKWERFQDTNPNLKAKNPMLLSFSCGLESSLLVFKRWWK</sequence>